<dbReference type="AlphaFoldDB" id="A0A3B0BD93"/>
<dbReference type="GO" id="GO:0005975">
    <property type="term" value="P:carbohydrate metabolic process"/>
    <property type="evidence" value="ECO:0007669"/>
    <property type="project" value="UniProtKB-ARBA"/>
</dbReference>
<dbReference type="InterPro" id="IPR013783">
    <property type="entry name" value="Ig-like_fold"/>
</dbReference>
<evidence type="ECO:0000256" key="1">
    <source>
        <dbReference type="SAM" id="MobiDB-lite"/>
    </source>
</evidence>
<dbReference type="PANTHER" id="PTHR30163">
    <property type="entry name" value="MEMBRANE-BOUND LYTIC MUREIN TRANSGLYCOSYLASE B"/>
    <property type="match status" value="1"/>
</dbReference>
<dbReference type="Proteomes" id="UP000270343">
    <property type="component" value="Unassembled WGS sequence"/>
</dbReference>
<evidence type="ECO:0000259" key="2">
    <source>
        <dbReference type="Pfam" id="PF13406"/>
    </source>
</evidence>
<dbReference type="GO" id="GO:0008933">
    <property type="term" value="F:peptidoglycan lytic transglycosylase activity"/>
    <property type="evidence" value="ECO:0007669"/>
    <property type="project" value="TreeGrafter"/>
</dbReference>
<feature type="compositionally biased region" description="Basic residues" evidence="1">
    <location>
        <begin position="35"/>
        <end position="46"/>
    </location>
</feature>
<accession>A0A3B0BD93</accession>
<sequence>MRVRGNDPGAGGAGRPGSPVAAVKAPGSPNPPRTNGRKRPKGRKSRRNEGRILREGGHRARQLGPQGISVRCHGRGGMSCTPSHGPQVSEGSSIVKILPTRAASVSRQGLCTALLVASLTAAVGVSPPHNTADADDPAKDPKNPQGMPHGTPNLTLPDLRPKGRPGLPGTPGAGKEDSKDAATGIPATALDAYRKAAQRAAADMPGCHMPWELIAGIGQVETQHATYNGARMTSDGTTDKPILGPQLDGNGFATVKDTDQGRWDGDTVYDKAVGPTQFLPSTWAQYGADGNGDGVKDPNNVYDAALGTAKYLCAGGKDMNRPEDLDRAILSYNNSRSYVNAVTEWMRAYQQGNVPSLPDLPGVPSGNTPSGNTPSGNAPSGSTPSQKPQPSKPVPPSPGGSTGTTPGKPGTQPGKPEKPSKPEPNKPDPGKPDPGKPDPSKPDPGKPNPPAPQPSRLERVGSDKAWEANAGETFKESAQVLVKDKSGKAVAGARVRFVVSGDGAAFTDGSTETTVVTGKDGTAKAPRVTAGLKIGKVKVTATVVGRDLPAVEFTGTVSVLTADRVIFVGDPRLKADPNGAFADRFTVKVLAKDGKDVVGSAITATVTKADGTTPATENGKAVGPYFKGPDGKRTWRLEAGTTDKDGVLELPELLTDAKSGDYVLNVTTADGKAHAFHLTVKAPTAELPTPKA</sequence>
<proteinExistence type="predicted"/>
<dbReference type="GO" id="GO:0009253">
    <property type="term" value="P:peptidoglycan catabolic process"/>
    <property type="evidence" value="ECO:0007669"/>
    <property type="project" value="TreeGrafter"/>
</dbReference>
<feature type="region of interest" description="Disordered" evidence="1">
    <location>
        <begin position="125"/>
        <end position="181"/>
    </location>
</feature>
<feature type="compositionally biased region" description="Low complexity" evidence="1">
    <location>
        <begin position="379"/>
        <end position="389"/>
    </location>
</feature>
<feature type="region of interest" description="Disordered" evidence="1">
    <location>
        <begin position="1"/>
        <end position="69"/>
    </location>
</feature>
<feature type="region of interest" description="Disordered" evidence="1">
    <location>
        <begin position="356"/>
        <end position="459"/>
    </location>
</feature>
<feature type="domain" description="Transglycosylase SLT" evidence="2">
    <location>
        <begin position="272"/>
        <end position="316"/>
    </location>
</feature>
<comment type="caution">
    <text evidence="3">The sequence shown here is derived from an EMBL/GenBank/DDBJ whole genome shotgun (WGS) entry which is preliminary data.</text>
</comment>
<dbReference type="InterPro" id="IPR008964">
    <property type="entry name" value="Invasin/intimin_cell_adhesion"/>
</dbReference>
<dbReference type="Gene3D" id="2.60.40.10">
    <property type="entry name" value="Immunoglobulins"/>
    <property type="match status" value="1"/>
</dbReference>
<reference evidence="3 4" key="1">
    <citation type="journal article" date="2015" name="Antonie Van Leeuwenhoek">
        <title>Streptomyces klenkii sp. nov., isolated from deep marine sediment.</title>
        <authorList>
            <person name="Veyisoglu A."/>
            <person name="Sahin N."/>
        </authorList>
    </citation>
    <scope>NUCLEOTIDE SEQUENCE [LARGE SCALE GENOMIC DNA]</scope>
    <source>
        <strain evidence="3 4">KCTC 29202</strain>
    </source>
</reference>
<dbReference type="SUPFAM" id="SSF49373">
    <property type="entry name" value="Invasin/intimin cell-adhesion fragments"/>
    <property type="match status" value="1"/>
</dbReference>
<gene>
    <name evidence="3" type="ORF">D7231_19630</name>
</gene>
<feature type="compositionally biased region" description="Polar residues" evidence="1">
    <location>
        <begin position="365"/>
        <end position="378"/>
    </location>
</feature>
<dbReference type="EMBL" id="RBAM01000007">
    <property type="protein sequence ID" value="RKN71083.1"/>
    <property type="molecule type" value="Genomic_DNA"/>
</dbReference>
<dbReference type="Pfam" id="PF13406">
    <property type="entry name" value="SLT_2"/>
    <property type="match status" value="1"/>
</dbReference>
<feature type="compositionally biased region" description="Basic and acidic residues" evidence="1">
    <location>
        <begin position="47"/>
        <end position="58"/>
    </location>
</feature>
<evidence type="ECO:0000313" key="4">
    <source>
        <dbReference type="Proteomes" id="UP000270343"/>
    </source>
</evidence>
<feature type="compositionally biased region" description="Basic and acidic residues" evidence="1">
    <location>
        <begin position="415"/>
        <end position="444"/>
    </location>
</feature>
<name>A0A3B0BD93_9ACTN</name>
<dbReference type="SUPFAM" id="SSF53955">
    <property type="entry name" value="Lysozyme-like"/>
    <property type="match status" value="1"/>
</dbReference>
<dbReference type="InterPro" id="IPR023346">
    <property type="entry name" value="Lysozyme-like_dom_sf"/>
</dbReference>
<dbReference type="InterPro" id="IPR043426">
    <property type="entry name" value="MltB-like"/>
</dbReference>
<protein>
    <submittedName>
        <fullName evidence="3">Lytic transglycosylase</fullName>
    </submittedName>
</protein>
<dbReference type="Gene3D" id="1.10.530.10">
    <property type="match status" value="1"/>
</dbReference>
<organism evidence="3 4">
    <name type="scientific">Streptomyces klenkii</name>
    <dbReference type="NCBI Taxonomy" id="1420899"/>
    <lineage>
        <taxon>Bacteria</taxon>
        <taxon>Bacillati</taxon>
        <taxon>Actinomycetota</taxon>
        <taxon>Actinomycetes</taxon>
        <taxon>Kitasatosporales</taxon>
        <taxon>Streptomycetaceae</taxon>
        <taxon>Streptomyces</taxon>
    </lineage>
</organism>
<dbReference type="InterPro" id="IPR031304">
    <property type="entry name" value="SLT_2"/>
</dbReference>
<evidence type="ECO:0000313" key="3">
    <source>
        <dbReference type="EMBL" id="RKN71083.1"/>
    </source>
</evidence>
<dbReference type="PANTHER" id="PTHR30163:SF8">
    <property type="entry name" value="LYTIC MUREIN TRANSGLYCOSYLASE"/>
    <property type="match status" value="1"/>
</dbReference>
<dbReference type="CDD" id="cd13399">
    <property type="entry name" value="Slt35-like"/>
    <property type="match status" value="1"/>
</dbReference>
<keyword evidence="4" id="KW-1185">Reference proteome</keyword>
<feature type="compositionally biased region" description="Low complexity" evidence="1">
    <location>
        <begin position="403"/>
        <end position="414"/>
    </location>
</feature>